<sequence>MTVGDPVYHYGNIQYGNPLTREANYLAGENRASICTSTIRSKASALGLSCDEYPYASTEQGGSSNPRFSCAFVPLDQNTNQGNHMNTTFFMPQRILQADKDDGSPVIHGDPFWVWVTGAPTNPPPVKQCSTY</sequence>
<evidence type="ECO:0000313" key="3">
    <source>
        <dbReference type="Proteomes" id="UP000549343"/>
    </source>
</evidence>
<evidence type="ECO:0000259" key="1">
    <source>
        <dbReference type="Pfam" id="PF14040"/>
    </source>
</evidence>
<dbReference type="EMBL" id="JACHMV010000001">
    <property type="protein sequence ID" value="MBB4774685.1"/>
    <property type="molecule type" value="Genomic_DNA"/>
</dbReference>
<gene>
    <name evidence="2" type="ORF">F4557_003103</name>
</gene>
<name>A0A7W7ICQ9_9ACTN</name>
<dbReference type="InterPro" id="IPR029476">
    <property type="entry name" value="DNase_NucA_NucB"/>
</dbReference>
<feature type="domain" description="Deoxyribonuclease NucA/NucB" evidence="1">
    <location>
        <begin position="28"/>
        <end position="97"/>
    </location>
</feature>
<proteinExistence type="predicted"/>
<accession>A0A7W7ICQ9</accession>
<dbReference type="Proteomes" id="UP000549343">
    <property type="component" value="Unassembled WGS sequence"/>
</dbReference>
<dbReference type="RefSeq" id="WP_131979175.1">
    <property type="nucleotide sequence ID" value="NZ_BMRO01000006.1"/>
</dbReference>
<protein>
    <recommendedName>
        <fullName evidence="1">Deoxyribonuclease NucA/NucB domain-containing protein</fullName>
    </recommendedName>
</protein>
<comment type="caution">
    <text evidence="2">The sequence shown here is derived from an EMBL/GenBank/DDBJ whole genome shotgun (WGS) entry which is preliminary data.</text>
</comment>
<reference evidence="2 3" key="1">
    <citation type="submission" date="2020-08" db="EMBL/GenBank/DDBJ databases">
        <title>Sequencing the genomes of 1000 actinobacteria strains.</title>
        <authorList>
            <person name="Klenk H.-P."/>
        </authorList>
    </citation>
    <scope>NUCLEOTIDE SEQUENCE [LARGE SCALE GENOMIC DNA]</scope>
    <source>
        <strain evidence="2 3">DSM 44772</strain>
    </source>
</reference>
<dbReference type="Pfam" id="PF14040">
    <property type="entry name" value="DNase_NucA_NucB"/>
    <property type="match status" value="1"/>
</dbReference>
<dbReference type="AlphaFoldDB" id="A0A7W7ICQ9"/>
<organism evidence="2 3">
    <name type="scientific">Actinomadura livida</name>
    <dbReference type="NCBI Taxonomy" id="79909"/>
    <lineage>
        <taxon>Bacteria</taxon>
        <taxon>Bacillati</taxon>
        <taxon>Actinomycetota</taxon>
        <taxon>Actinomycetes</taxon>
        <taxon>Streptosporangiales</taxon>
        <taxon>Thermomonosporaceae</taxon>
        <taxon>Actinomadura</taxon>
    </lineage>
</organism>
<evidence type="ECO:0000313" key="2">
    <source>
        <dbReference type="EMBL" id="MBB4774685.1"/>
    </source>
</evidence>